<evidence type="ECO:0000313" key="4">
    <source>
        <dbReference type="Proteomes" id="UP000178175"/>
    </source>
</evidence>
<evidence type="ECO:0000313" key="3">
    <source>
        <dbReference type="EMBL" id="OHA96113.1"/>
    </source>
</evidence>
<accession>A0A1G2TFV2</accession>
<feature type="transmembrane region" description="Helical" evidence="2">
    <location>
        <begin position="71"/>
        <end position="90"/>
    </location>
</feature>
<protein>
    <recommendedName>
        <fullName evidence="5">Baseplate protein J-like domain-containing protein</fullName>
    </recommendedName>
</protein>
<reference evidence="3 4" key="1">
    <citation type="journal article" date="2016" name="Nat. Commun.">
        <title>Thousands of microbial genomes shed light on interconnected biogeochemical processes in an aquifer system.</title>
        <authorList>
            <person name="Anantharaman K."/>
            <person name="Brown C.T."/>
            <person name="Hug L.A."/>
            <person name="Sharon I."/>
            <person name="Castelle C.J."/>
            <person name="Probst A.J."/>
            <person name="Thomas B.C."/>
            <person name="Singh A."/>
            <person name="Wilkins M.J."/>
            <person name="Karaoz U."/>
            <person name="Brodie E.L."/>
            <person name="Williams K.H."/>
            <person name="Hubbard S.S."/>
            <person name="Banfield J.F."/>
        </authorList>
    </citation>
    <scope>NUCLEOTIDE SEQUENCE [LARGE SCALE GENOMIC DNA]</scope>
</reference>
<evidence type="ECO:0008006" key="5">
    <source>
        <dbReference type="Google" id="ProtNLM"/>
    </source>
</evidence>
<organism evidence="3 4">
    <name type="scientific">Candidatus Zambryskibacteria bacterium RIFCSPHIGHO2_02_FULL_43_14</name>
    <dbReference type="NCBI Taxonomy" id="1802748"/>
    <lineage>
        <taxon>Bacteria</taxon>
        <taxon>Candidatus Zambryskiibacteriota</taxon>
    </lineage>
</organism>
<keyword evidence="2" id="KW-1133">Transmembrane helix</keyword>
<evidence type="ECO:0000256" key="1">
    <source>
        <dbReference type="SAM" id="MobiDB-lite"/>
    </source>
</evidence>
<evidence type="ECO:0000256" key="2">
    <source>
        <dbReference type="SAM" id="Phobius"/>
    </source>
</evidence>
<proteinExistence type="predicted"/>
<sequence>MPKNIEDIIVPEKKRSIRNIPIPEWRKKNNRNATPFTPNEYHPPAIPRENITVHPEKKKFSTSSWRRGKSVWIAAGVAFFVLIFAILSFFNGATLTYTPKSMALSFDNETYTAKKSGEGELLYSVIKLSGDKGLEVPASGEETVSRKAGGTIVVYNDASSEPQRLLENTRFETPDGLIYRVPNAIIIPGKKNVSGKTQSGSVEVVVQADVAGEKYNIGLTDFTLPGLKGSARFTTIYARSKTVMSGGFVGMEKVVKDEDKALAKTGLESALRDELISAAKAQVPEDFILFPSLSSVVFEDLPQTNATSEDNVKFNLRANLFGVMFKRNDLSDHLTLKKITRTADESIDIPTLDSLGLSFTGTTPSDLLLSEEISFSVTGQVNAIWRTDEVSLKIDLAGKSKRDIPSILKNYPTVISATAVVRPFWKNSFPSDSTRITVKKLPVK</sequence>
<dbReference type="AlphaFoldDB" id="A0A1G2TFV2"/>
<dbReference type="EMBL" id="MHVR01000011">
    <property type="protein sequence ID" value="OHA96113.1"/>
    <property type="molecule type" value="Genomic_DNA"/>
</dbReference>
<feature type="region of interest" description="Disordered" evidence="1">
    <location>
        <begin position="28"/>
        <end position="47"/>
    </location>
</feature>
<name>A0A1G2TFV2_9BACT</name>
<keyword evidence="2" id="KW-0812">Transmembrane</keyword>
<gene>
    <name evidence="3" type="ORF">A3C70_02755</name>
</gene>
<comment type="caution">
    <text evidence="3">The sequence shown here is derived from an EMBL/GenBank/DDBJ whole genome shotgun (WGS) entry which is preliminary data.</text>
</comment>
<keyword evidence="2" id="KW-0472">Membrane</keyword>
<dbReference type="Proteomes" id="UP000178175">
    <property type="component" value="Unassembled WGS sequence"/>
</dbReference>